<feature type="domain" description="Rhodanese" evidence="1">
    <location>
        <begin position="20"/>
        <end position="104"/>
    </location>
</feature>
<dbReference type="RefSeq" id="WP_271715882.1">
    <property type="nucleotide sequence ID" value="NZ_AP024169.1"/>
</dbReference>
<evidence type="ECO:0000313" key="3">
    <source>
        <dbReference type="Proteomes" id="UP000595897"/>
    </source>
</evidence>
<sequence>MFSFLKQNTKTVNVNEIDQLLGKIELIDIREPYEYHTGAIQSAKNIPMDQLLATPQKYISKEKEYYIVCHSGGRSSMACNHLTKQGYQVINVIGGVGSYQGNNII</sequence>
<name>A0A7R7EL98_9FIRM</name>
<dbReference type="CDD" id="cd00158">
    <property type="entry name" value="RHOD"/>
    <property type="match status" value="1"/>
</dbReference>
<dbReference type="PROSITE" id="PS50206">
    <property type="entry name" value="RHODANESE_3"/>
    <property type="match status" value="1"/>
</dbReference>
<dbReference type="InterPro" id="IPR036873">
    <property type="entry name" value="Rhodanese-like_dom_sf"/>
</dbReference>
<evidence type="ECO:0000259" key="1">
    <source>
        <dbReference type="PROSITE" id="PS50206"/>
    </source>
</evidence>
<dbReference type="AlphaFoldDB" id="A0A7R7EL98"/>
<dbReference type="PANTHER" id="PTHR43031">
    <property type="entry name" value="FAD-DEPENDENT OXIDOREDUCTASE"/>
    <property type="match status" value="1"/>
</dbReference>
<dbReference type="Proteomes" id="UP000595897">
    <property type="component" value="Chromosome"/>
</dbReference>
<dbReference type="InterPro" id="IPR001763">
    <property type="entry name" value="Rhodanese-like_dom"/>
</dbReference>
<dbReference type="PANTHER" id="PTHR43031:SF17">
    <property type="entry name" value="SULFURTRANSFERASE YTWF-RELATED"/>
    <property type="match status" value="1"/>
</dbReference>
<keyword evidence="3" id="KW-1185">Reference proteome</keyword>
<dbReference type="InterPro" id="IPR050229">
    <property type="entry name" value="GlpE_sulfurtransferase"/>
</dbReference>
<accession>A0A7R7EL98</accession>
<dbReference type="GO" id="GO:0016740">
    <property type="term" value="F:transferase activity"/>
    <property type="evidence" value="ECO:0007669"/>
    <property type="project" value="UniProtKB-KW"/>
</dbReference>
<reference evidence="2 3" key="1">
    <citation type="submission" date="2020-11" db="EMBL/GenBank/DDBJ databases">
        <title>Draft genome sequencing of a Lachnospiraceae strain isolated from anoxic soil subjected to BSD treatment.</title>
        <authorList>
            <person name="Uek A."/>
            <person name="Tonouchi A."/>
        </authorList>
    </citation>
    <scope>NUCLEOTIDE SEQUENCE [LARGE SCALE GENOMIC DNA]</scope>
    <source>
        <strain evidence="2 3">TB5</strain>
    </source>
</reference>
<dbReference type="Pfam" id="PF00581">
    <property type="entry name" value="Rhodanese"/>
    <property type="match status" value="1"/>
</dbReference>
<gene>
    <name evidence="2" type="ORF">bsdtb5_19750</name>
</gene>
<keyword evidence="2" id="KW-0808">Transferase</keyword>
<dbReference type="KEGG" id="ahb:bsdtb5_19750"/>
<dbReference type="SMART" id="SM00450">
    <property type="entry name" value="RHOD"/>
    <property type="match status" value="1"/>
</dbReference>
<proteinExistence type="predicted"/>
<dbReference type="EMBL" id="AP024169">
    <property type="protein sequence ID" value="BCN30680.1"/>
    <property type="molecule type" value="Genomic_DNA"/>
</dbReference>
<protein>
    <submittedName>
        <fullName evidence="2">Sulfurtransferase</fullName>
    </submittedName>
</protein>
<dbReference type="Gene3D" id="3.40.250.10">
    <property type="entry name" value="Rhodanese-like domain"/>
    <property type="match status" value="1"/>
</dbReference>
<evidence type="ECO:0000313" key="2">
    <source>
        <dbReference type="EMBL" id="BCN30680.1"/>
    </source>
</evidence>
<dbReference type="SUPFAM" id="SSF52821">
    <property type="entry name" value="Rhodanese/Cell cycle control phosphatase"/>
    <property type="match status" value="1"/>
</dbReference>
<organism evidence="2 3">
    <name type="scientific">Anaeromicropila herbilytica</name>
    <dbReference type="NCBI Taxonomy" id="2785025"/>
    <lineage>
        <taxon>Bacteria</taxon>
        <taxon>Bacillati</taxon>
        <taxon>Bacillota</taxon>
        <taxon>Clostridia</taxon>
        <taxon>Lachnospirales</taxon>
        <taxon>Lachnospiraceae</taxon>
        <taxon>Anaeromicropila</taxon>
    </lineage>
</organism>